<protein>
    <submittedName>
        <fullName evidence="1">CobW-domain-containing protein</fullName>
    </submittedName>
</protein>
<sequence length="562" mass="60482">MESDDEIPTLIERDVAPGPPSPELTGKRVPLTVICGFLGAGKSTLLKRILTERHGYRIAVIMNEFADTAVTRTINVSSVDDPEAQQSEEILELANGCLCCSIKDKGAAAIEKLMQRKGAFDHILLETTGLADPGPIASMFWQNEEYTQGLGSDITLDGVLCVVDAVFGKQQMLEDEAIDGLGESLRQIGGSDVIILNKIDLSSPSLLSETEELIRKVNPAAPLHKTIQAQIDLKHIIGIQAYSSVNSLSNSASASESVGGQNVGSPSASSPGVLSSDSKSKSKEAQFKGLGPASSSGSLASPTSPKQRRGLGEDPEEGGPDSSLESLKDPSLQQERHHGTDIDSVGGHSHDLGNDHVHNHNNGSELRHGHGHDHTHDHDDHAHHEHNHDHSQKHDHVPLTTTHYELRGISSIQVTCPILTPSTLETLEKWIQSVLWENQLPDHADNSSPPLVSAEPSISQPDQSPKLQVLRCKGLFTLINGDQYILQGVRNIYDLSKVESSSPGVQQEPDGDPDNSKGGSNTGNRNDSNSGFGVQEGKIVLIGKGLDRSVRESLERVFGYHR</sequence>
<keyword evidence="2" id="KW-1185">Reference proteome</keyword>
<gene>
    <name evidence="1" type="ORF">BDN72DRAFT_812024</name>
</gene>
<dbReference type="Proteomes" id="UP000308600">
    <property type="component" value="Unassembled WGS sequence"/>
</dbReference>
<dbReference type="EMBL" id="ML208266">
    <property type="protein sequence ID" value="TFK74749.1"/>
    <property type="molecule type" value="Genomic_DNA"/>
</dbReference>
<organism evidence="1 2">
    <name type="scientific">Pluteus cervinus</name>
    <dbReference type="NCBI Taxonomy" id="181527"/>
    <lineage>
        <taxon>Eukaryota</taxon>
        <taxon>Fungi</taxon>
        <taxon>Dikarya</taxon>
        <taxon>Basidiomycota</taxon>
        <taxon>Agaricomycotina</taxon>
        <taxon>Agaricomycetes</taxon>
        <taxon>Agaricomycetidae</taxon>
        <taxon>Agaricales</taxon>
        <taxon>Pluteineae</taxon>
        <taxon>Pluteaceae</taxon>
        <taxon>Pluteus</taxon>
    </lineage>
</organism>
<name>A0ACD3BAL6_9AGAR</name>
<evidence type="ECO:0000313" key="1">
    <source>
        <dbReference type="EMBL" id="TFK74749.1"/>
    </source>
</evidence>
<evidence type="ECO:0000313" key="2">
    <source>
        <dbReference type="Proteomes" id="UP000308600"/>
    </source>
</evidence>
<reference evidence="1 2" key="1">
    <citation type="journal article" date="2019" name="Nat. Ecol. Evol.">
        <title>Megaphylogeny resolves global patterns of mushroom evolution.</title>
        <authorList>
            <person name="Varga T."/>
            <person name="Krizsan K."/>
            <person name="Foldi C."/>
            <person name="Dima B."/>
            <person name="Sanchez-Garcia M."/>
            <person name="Sanchez-Ramirez S."/>
            <person name="Szollosi G.J."/>
            <person name="Szarkandi J.G."/>
            <person name="Papp V."/>
            <person name="Albert L."/>
            <person name="Andreopoulos W."/>
            <person name="Angelini C."/>
            <person name="Antonin V."/>
            <person name="Barry K.W."/>
            <person name="Bougher N.L."/>
            <person name="Buchanan P."/>
            <person name="Buyck B."/>
            <person name="Bense V."/>
            <person name="Catcheside P."/>
            <person name="Chovatia M."/>
            <person name="Cooper J."/>
            <person name="Damon W."/>
            <person name="Desjardin D."/>
            <person name="Finy P."/>
            <person name="Geml J."/>
            <person name="Haridas S."/>
            <person name="Hughes K."/>
            <person name="Justo A."/>
            <person name="Karasinski D."/>
            <person name="Kautmanova I."/>
            <person name="Kiss B."/>
            <person name="Kocsube S."/>
            <person name="Kotiranta H."/>
            <person name="LaButti K.M."/>
            <person name="Lechner B.E."/>
            <person name="Liimatainen K."/>
            <person name="Lipzen A."/>
            <person name="Lukacs Z."/>
            <person name="Mihaltcheva S."/>
            <person name="Morgado L.N."/>
            <person name="Niskanen T."/>
            <person name="Noordeloos M.E."/>
            <person name="Ohm R.A."/>
            <person name="Ortiz-Santana B."/>
            <person name="Ovrebo C."/>
            <person name="Racz N."/>
            <person name="Riley R."/>
            <person name="Savchenko A."/>
            <person name="Shiryaev A."/>
            <person name="Soop K."/>
            <person name="Spirin V."/>
            <person name="Szebenyi C."/>
            <person name="Tomsovsky M."/>
            <person name="Tulloss R.E."/>
            <person name="Uehling J."/>
            <person name="Grigoriev I.V."/>
            <person name="Vagvolgyi C."/>
            <person name="Papp T."/>
            <person name="Martin F.M."/>
            <person name="Miettinen O."/>
            <person name="Hibbett D.S."/>
            <person name="Nagy L.G."/>
        </authorList>
    </citation>
    <scope>NUCLEOTIDE SEQUENCE [LARGE SCALE GENOMIC DNA]</scope>
    <source>
        <strain evidence="1 2">NL-1719</strain>
    </source>
</reference>
<accession>A0ACD3BAL6</accession>
<proteinExistence type="predicted"/>